<dbReference type="InterPro" id="IPR012337">
    <property type="entry name" value="RNaseH-like_sf"/>
</dbReference>
<sequence length="482" mass="56150">MATSEKGPMFIKAIDGTKEYKDKHYISRLFLEVIAEVGPENVVQIITDNASVMKSAGSIVEAEYPTIFWSPCVVHTLNLALKNICAPKNSLQNEHTYNECQWIVKVADEASFIRVFIMNHSMRLAIFNEFSPLKLLSIAETRFASTIVMLRRLKLIRKHLQSMVISEQWMSYREDDVGKAQTVRDYILNDVWWDNVDYIVRFTEPIYEMIRVADTDSPILHRVYEMWDSMIEKVKKEIYRFEGLEEDQSSTFFDVVYNILIDRWTKNCTPLHCLAHSLNPKYYTNQWINELKGRVPPHKDKEISDERNKCLKRYFPDIEERKKVHAEFGIFSGQINFDVDSMEERWTLDPMLWWLVHGSSLPILQTLAVKLLGQPCSSSCAERNWKTYAFVHSLKRNKITPKRAEDLVFVHCNLRLLSRRRDEYNKGKTQKWDIGGDSWDEPFGGGGPGLLEIANLSLDEPEMELRLVEIDGEDNGEEDDVM</sequence>
<dbReference type="Pfam" id="PF05699">
    <property type="entry name" value="Dimer_Tnp_hAT"/>
    <property type="match status" value="1"/>
</dbReference>
<protein>
    <recommendedName>
        <fullName evidence="4">DUF659 domain-containing protein</fullName>
    </recommendedName>
</protein>
<reference evidence="3" key="1">
    <citation type="submission" date="2018-02" db="EMBL/GenBank/DDBJ databases">
        <authorList>
            <person name="Cohen D.B."/>
            <person name="Kent A.D."/>
        </authorList>
    </citation>
    <scope>NUCLEOTIDE SEQUENCE</scope>
</reference>
<dbReference type="PANTHER" id="PTHR32166:SF81">
    <property type="entry name" value="OS06G0658400 PROTEIN"/>
    <property type="match status" value="1"/>
</dbReference>
<organism evidence="3">
    <name type="scientific">Fagus sylvatica</name>
    <name type="common">Beechnut</name>
    <dbReference type="NCBI Taxonomy" id="28930"/>
    <lineage>
        <taxon>Eukaryota</taxon>
        <taxon>Viridiplantae</taxon>
        <taxon>Streptophyta</taxon>
        <taxon>Embryophyta</taxon>
        <taxon>Tracheophyta</taxon>
        <taxon>Spermatophyta</taxon>
        <taxon>Magnoliopsida</taxon>
        <taxon>eudicotyledons</taxon>
        <taxon>Gunneridae</taxon>
        <taxon>Pentapetalae</taxon>
        <taxon>rosids</taxon>
        <taxon>fabids</taxon>
        <taxon>Fagales</taxon>
        <taxon>Fagaceae</taxon>
        <taxon>Fagus</taxon>
    </lineage>
</organism>
<dbReference type="InterPro" id="IPR007021">
    <property type="entry name" value="DUF659"/>
</dbReference>
<dbReference type="Pfam" id="PF04937">
    <property type="entry name" value="DUF659"/>
    <property type="match status" value="1"/>
</dbReference>
<dbReference type="SUPFAM" id="SSF53098">
    <property type="entry name" value="Ribonuclease H-like"/>
    <property type="match status" value="1"/>
</dbReference>
<evidence type="ECO:0000313" key="3">
    <source>
        <dbReference type="EMBL" id="SPD09840.1"/>
    </source>
</evidence>
<dbReference type="PANTHER" id="PTHR32166">
    <property type="entry name" value="OSJNBA0013A04.12 PROTEIN"/>
    <property type="match status" value="1"/>
</dbReference>
<accession>A0A2N9HDT6</accession>
<feature type="domain" description="DUF659" evidence="1">
    <location>
        <begin position="1"/>
        <end position="111"/>
    </location>
</feature>
<evidence type="ECO:0008006" key="4">
    <source>
        <dbReference type="Google" id="ProtNLM"/>
    </source>
</evidence>
<dbReference type="GO" id="GO:0046983">
    <property type="term" value="F:protein dimerization activity"/>
    <property type="evidence" value="ECO:0007669"/>
    <property type="project" value="InterPro"/>
</dbReference>
<dbReference type="EMBL" id="OIVN01003251">
    <property type="protein sequence ID" value="SPD09840.1"/>
    <property type="molecule type" value="Genomic_DNA"/>
</dbReference>
<name>A0A2N9HDT6_FAGSY</name>
<evidence type="ECO:0000259" key="1">
    <source>
        <dbReference type="Pfam" id="PF04937"/>
    </source>
</evidence>
<gene>
    <name evidence="3" type="ORF">FSB_LOCUS37722</name>
</gene>
<feature type="domain" description="HAT C-terminal dimerisation" evidence="2">
    <location>
        <begin position="342"/>
        <end position="413"/>
    </location>
</feature>
<proteinExistence type="predicted"/>
<dbReference type="InterPro" id="IPR008906">
    <property type="entry name" value="HATC_C_dom"/>
</dbReference>
<dbReference type="AlphaFoldDB" id="A0A2N9HDT6"/>
<evidence type="ECO:0000259" key="2">
    <source>
        <dbReference type="Pfam" id="PF05699"/>
    </source>
</evidence>